<dbReference type="EMBL" id="ML977183">
    <property type="protein sequence ID" value="KAF1982517.1"/>
    <property type="molecule type" value="Genomic_DNA"/>
</dbReference>
<dbReference type="AlphaFoldDB" id="A0A6G1GP35"/>
<feature type="domain" description="Apple" evidence="12">
    <location>
        <begin position="405"/>
        <end position="438"/>
    </location>
</feature>
<dbReference type="Proteomes" id="UP000800041">
    <property type="component" value="Unassembled WGS sequence"/>
</dbReference>
<keyword evidence="8" id="KW-0547">Nucleotide-binding</keyword>
<evidence type="ECO:0000256" key="9">
    <source>
        <dbReference type="ARBA" id="ARBA00022968"/>
    </source>
</evidence>
<dbReference type="GO" id="GO:0016263">
    <property type="term" value="F:glycoprotein-N-acetylgalactosamine 3-beta-galactosyltransferase activity"/>
    <property type="evidence" value="ECO:0007669"/>
    <property type="project" value="UniProtKB-EC"/>
</dbReference>
<dbReference type="Gene3D" id="3.90.550.50">
    <property type="match status" value="1"/>
</dbReference>
<evidence type="ECO:0000259" key="13">
    <source>
        <dbReference type="Pfam" id="PF02434"/>
    </source>
</evidence>
<evidence type="ECO:0000313" key="15">
    <source>
        <dbReference type="Proteomes" id="UP000800041"/>
    </source>
</evidence>
<evidence type="ECO:0000259" key="12">
    <source>
        <dbReference type="Pfam" id="PF00024"/>
    </source>
</evidence>
<dbReference type="EC" id="2.4.1.122" evidence="4"/>
<dbReference type="Pfam" id="PF02434">
    <property type="entry name" value="Fringe"/>
    <property type="match status" value="1"/>
</dbReference>
<dbReference type="InterPro" id="IPR026050">
    <property type="entry name" value="C1GALT1/C1GALT1_chp1"/>
</dbReference>
<comment type="similarity">
    <text evidence="3">Belongs to the glycosyltransferase 31 family. Beta3-Gal-T subfamily.</text>
</comment>
<dbReference type="GO" id="GO:0016020">
    <property type="term" value="C:membrane"/>
    <property type="evidence" value="ECO:0007669"/>
    <property type="project" value="UniProtKB-SubCell"/>
</dbReference>
<evidence type="ECO:0000256" key="3">
    <source>
        <dbReference type="ARBA" id="ARBA00006462"/>
    </source>
</evidence>
<dbReference type="PANTHER" id="PTHR23033">
    <property type="entry name" value="BETA1,3-GALACTOSYLTRANSFERASE"/>
    <property type="match status" value="1"/>
</dbReference>
<dbReference type="PANTHER" id="PTHR23033:SF43">
    <property type="entry name" value="APPLE DOMAIN-CONTAINING PROTEIN"/>
    <property type="match status" value="1"/>
</dbReference>
<evidence type="ECO:0000313" key="14">
    <source>
        <dbReference type="EMBL" id="KAF1982517.1"/>
    </source>
</evidence>
<comment type="pathway">
    <text evidence="2">Protein modification; protein glycosylation.</text>
</comment>
<evidence type="ECO:0000256" key="10">
    <source>
        <dbReference type="ARBA" id="ARBA00022989"/>
    </source>
</evidence>
<evidence type="ECO:0000256" key="1">
    <source>
        <dbReference type="ARBA" id="ARBA00004606"/>
    </source>
</evidence>
<dbReference type="InterPro" id="IPR003378">
    <property type="entry name" value="Fringe-like_glycosylTrfase"/>
</dbReference>
<keyword evidence="7" id="KW-0812">Transmembrane</keyword>
<comment type="subcellular location">
    <subcellularLocation>
        <location evidence="1">Membrane</location>
        <topology evidence="1">Single-pass type II membrane protein</topology>
    </subcellularLocation>
</comment>
<evidence type="ECO:0000256" key="2">
    <source>
        <dbReference type="ARBA" id="ARBA00004922"/>
    </source>
</evidence>
<evidence type="ECO:0000256" key="11">
    <source>
        <dbReference type="ARBA" id="ARBA00023136"/>
    </source>
</evidence>
<evidence type="ECO:0000256" key="4">
    <source>
        <dbReference type="ARBA" id="ARBA00012557"/>
    </source>
</evidence>
<keyword evidence="11" id="KW-0472">Membrane</keyword>
<dbReference type="InterPro" id="IPR003609">
    <property type="entry name" value="Pan_app"/>
</dbReference>
<dbReference type="OrthoDB" id="414175at2759"/>
<keyword evidence="5" id="KW-0328">Glycosyltransferase</keyword>
<sequence>MPSLFRNRPTRLFFLIALVVFAIYYTTSLIPPSARPYDIWPNTPPTYAGSADPEAGDAVPDFRDKCTPFRLAIAQSTLVVLKTGAVEHAGKLQHWLTTVGACIPRENLLVFSDVEDEVQGVKVRDALRGAPEAAVESIPDFAGYKALREWVSGGRVGDMAEAVGRGGWALDKWKFLPMMRDVHSIQKQQSEGRLQKKWLFFVETDTFVVWENLFTWLEHFDEREKLYMGSPVWPPKQTVFAHGGSGIVLSAEALQKLNEVDVEEEGKVQAWEWQRGMDMGEWCCGDQVLAEVLKRKGIRISGYWPLFNGEPLTTLPFGREHWCEPAITLHHVRDGELDETERWVAGWMASRKEQRPLLFEDLFATISPRLASKTEDWDNKSEDKLLYPPNDVNYRSPSTLLEGAAHASLEDCRAACEDNKQCLQYMFHHNICSLNYKVRLGERRTPEGEGERRGGSWTSGWLMERIEEYKMRHQCYDAHWVRNNP</sequence>
<evidence type="ECO:0000256" key="5">
    <source>
        <dbReference type="ARBA" id="ARBA00022676"/>
    </source>
</evidence>
<evidence type="ECO:0000256" key="7">
    <source>
        <dbReference type="ARBA" id="ARBA00022692"/>
    </source>
</evidence>
<evidence type="ECO:0000256" key="6">
    <source>
        <dbReference type="ARBA" id="ARBA00022679"/>
    </source>
</evidence>
<organism evidence="14 15">
    <name type="scientific">Aulographum hederae CBS 113979</name>
    <dbReference type="NCBI Taxonomy" id="1176131"/>
    <lineage>
        <taxon>Eukaryota</taxon>
        <taxon>Fungi</taxon>
        <taxon>Dikarya</taxon>
        <taxon>Ascomycota</taxon>
        <taxon>Pezizomycotina</taxon>
        <taxon>Dothideomycetes</taxon>
        <taxon>Pleosporomycetidae</taxon>
        <taxon>Aulographales</taxon>
        <taxon>Aulographaceae</taxon>
    </lineage>
</organism>
<keyword evidence="10" id="KW-1133">Transmembrane helix</keyword>
<reference evidence="14" key="1">
    <citation type="journal article" date="2020" name="Stud. Mycol.">
        <title>101 Dothideomycetes genomes: a test case for predicting lifestyles and emergence of pathogens.</title>
        <authorList>
            <person name="Haridas S."/>
            <person name="Albert R."/>
            <person name="Binder M."/>
            <person name="Bloem J."/>
            <person name="Labutti K."/>
            <person name="Salamov A."/>
            <person name="Andreopoulos B."/>
            <person name="Baker S."/>
            <person name="Barry K."/>
            <person name="Bills G."/>
            <person name="Bluhm B."/>
            <person name="Cannon C."/>
            <person name="Castanera R."/>
            <person name="Culley D."/>
            <person name="Daum C."/>
            <person name="Ezra D."/>
            <person name="Gonzalez J."/>
            <person name="Henrissat B."/>
            <person name="Kuo A."/>
            <person name="Liang C."/>
            <person name="Lipzen A."/>
            <person name="Lutzoni F."/>
            <person name="Magnuson J."/>
            <person name="Mondo S."/>
            <person name="Nolan M."/>
            <person name="Ohm R."/>
            <person name="Pangilinan J."/>
            <person name="Park H.-J."/>
            <person name="Ramirez L."/>
            <person name="Alfaro M."/>
            <person name="Sun H."/>
            <person name="Tritt A."/>
            <person name="Yoshinaga Y."/>
            <person name="Zwiers L.-H."/>
            <person name="Turgeon B."/>
            <person name="Goodwin S."/>
            <person name="Spatafora J."/>
            <person name="Crous P."/>
            <person name="Grigoriev I."/>
        </authorList>
    </citation>
    <scope>NUCLEOTIDE SEQUENCE</scope>
    <source>
        <strain evidence="14">CBS 113979</strain>
    </source>
</reference>
<keyword evidence="15" id="KW-1185">Reference proteome</keyword>
<gene>
    <name evidence="14" type="ORF">K402DRAFT_407533</name>
</gene>
<keyword evidence="6 14" id="KW-0808">Transferase</keyword>
<protein>
    <recommendedName>
        <fullName evidence="4">N-acetylgalactosaminide beta-1,3-galactosyltransferase</fullName>
        <ecNumber evidence="4">2.4.1.122</ecNumber>
    </recommendedName>
</protein>
<proteinExistence type="inferred from homology"/>
<keyword evidence="9" id="KW-0735">Signal-anchor</keyword>
<accession>A0A6G1GP35</accession>
<name>A0A6G1GP35_9PEZI</name>
<feature type="domain" description="Fringe-like glycosyltransferase" evidence="13">
    <location>
        <begin position="193"/>
        <end position="259"/>
    </location>
</feature>
<dbReference type="Pfam" id="PF00024">
    <property type="entry name" value="PAN_1"/>
    <property type="match status" value="1"/>
</dbReference>
<dbReference type="GO" id="GO:0000166">
    <property type="term" value="F:nucleotide binding"/>
    <property type="evidence" value="ECO:0007669"/>
    <property type="project" value="UniProtKB-KW"/>
</dbReference>
<evidence type="ECO:0000256" key="8">
    <source>
        <dbReference type="ARBA" id="ARBA00022741"/>
    </source>
</evidence>